<proteinExistence type="predicted"/>
<name>A0A034WC41_BACDO</name>
<protein>
    <submittedName>
        <fullName evidence="1">Uncharacterized protein</fullName>
    </submittedName>
</protein>
<evidence type="ECO:0000313" key="1">
    <source>
        <dbReference type="EMBL" id="JAC53141.1"/>
    </source>
</evidence>
<dbReference type="AlphaFoldDB" id="A0A034WC41"/>
<dbReference type="EMBL" id="GAKP01005811">
    <property type="protein sequence ID" value="JAC53141.1"/>
    <property type="molecule type" value="Transcribed_RNA"/>
</dbReference>
<organism evidence="1">
    <name type="scientific">Bactrocera dorsalis</name>
    <name type="common">Oriental fruit fly</name>
    <name type="synonym">Dacus dorsalis</name>
    <dbReference type="NCBI Taxonomy" id="27457"/>
    <lineage>
        <taxon>Eukaryota</taxon>
        <taxon>Metazoa</taxon>
        <taxon>Ecdysozoa</taxon>
        <taxon>Arthropoda</taxon>
        <taxon>Hexapoda</taxon>
        <taxon>Insecta</taxon>
        <taxon>Pterygota</taxon>
        <taxon>Neoptera</taxon>
        <taxon>Endopterygota</taxon>
        <taxon>Diptera</taxon>
        <taxon>Brachycera</taxon>
        <taxon>Muscomorpha</taxon>
        <taxon>Tephritoidea</taxon>
        <taxon>Tephritidae</taxon>
        <taxon>Bactrocera</taxon>
        <taxon>Bactrocera</taxon>
    </lineage>
</organism>
<reference evidence="1" key="1">
    <citation type="journal article" date="2014" name="BMC Genomics">
        <title>Characterizing the developmental transcriptome of the oriental fruit fly, Bactrocera dorsalis (Diptera: Tephritidae) through comparative genomic analysis with Drosophila melanogaster utilizing modENCODE datasets.</title>
        <authorList>
            <person name="Geib S.M."/>
            <person name="Calla B."/>
            <person name="Hall B."/>
            <person name="Hou S."/>
            <person name="Manoukis N.C."/>
        </authorList>
    </citation>
    <scope>NUCLEOTIDE SEQUENCE</scope>
    <source>
        <strain evidence="1">Punador</strain>
    </source>
</reference>
<sequence>MTLESSSYREAHKKVAGILGNRFELLDNYDNNFPQLQSKNTNNTHQNHDSTAYIHKILPFSKVIKNNTNNTNNNRHREQAKARNTMQEWREAIKPVKSNEVIIETRKLQETQDTVNELSAAITKHLTTNIQQRLNPVTIELFNNIRTSLNKLINIFDTTLISNSSNDITN</sequence>
<accession>A0A034WC41</accession>